<dbReference type="EMBL" id="WJBH02000071">
    <property type="protein sequence ID" value="KAI9550933.1"/>
    <property type="molecule type" value="Genomic_DNA"/>
</dbReference>
<dbReference type="Proteomes" id="UP000820818">
    <property type="component" value="Unassembled WGS sequence"/>
</dbReference>
<gene>
    <name evidence="2" type="ORF">GHT06_001746</name>
</gene>
<evidence type="ECO:0000256" key="1">
    <source>
        <dbReference type="SAM" id="MobiDB-lite"/>
    </source>
</evidence>
<dbReference type="AlphaFoldDB" id="A0AAD5PML7"/>
<accession>A0AAD5PML7</accession>
<evidence type="ECO:0000313" key="2">
    <source>
        <dbReference type="EMBL" id="KAI9550933.1"/>
    </source>
</evidence>
<organism evidence="2 3">
    <name type="scientific">Daphnia sinensis</name>
    <dbReference type="NCBI Taxonomy" id="1820382"/>
    <lineage>
        <taxon>Eukaryota</taxon>
        <taxon>Metazoa</taxon>
        <taxon>Ecdysozoa</taxon>
        <taxon>Arthropoda</taxon>
        <taxon>Crustacea</taxon>
        <taxon>Branchiopoda</taxon>
        <taxon>Diplostraca</taxon>
        <taxon>Cladocera</taxon>
        <taxon>Anomopoda</taxon>
        <taxon>Daphniidae</taxon>
        <taxon>Daphnia</taxon>
        <taxon>Daphnia similis group</taxon>
    </lineage>
</organism>
<sequence>MGTETPDVWARTVEISFGNTEVTRHDFYECFEHSGDVEASAFDAISRLQGRALCIFRIGFKTVVGHDAFMAKYGEKESVVIGNREVRINVRDRSINLIRVRIQHFKFDDDLNQLARRLRDYGSVSRIFWDTYQDRSLPKWNGIKTGVVNVDMEIRKNIPSYINFGNYKHPLMVSYGGQMPTCRMCESPTHVLANCPKLANKVAIPSMNNKGPFGTRTYSSVLTKPTLNKATISGGGEAEMSSQPAPQLDVQAFPVLAKRSAALKTAMMIPVRNRRAEQLSRQEKRKQPSHGNTVTNKNNQKKEEAEELTLI</sequence>
<comment type="caution">
    <text evidence="2">The sequence shown here is derived from an EMBL/GenBank/DDBJ whole genome shotgun (WGS) entry which is preliminary data.</text>
</comment>
<feature type="region of interest" description="Disordered" evidence="1">
    <location>
        <begin position="273"/>
        <end position="311"/>
    </location>
</feature>
<name>A0AAD5PML7_9CRUS</name>
<feature type="compositionally biased region" description="Basic and acidic residues" evidence="1">
    <location>
        <begin position="274"/>
        <end position="286"/>
    </location>
</feature>
<evidence type="ECO:0000313" key="3">
    <source>
        <dbReference type="Proteomes" id="UP000820818"/>
    </source>
</evidence>
<proteinExistence type="predicted"/>
<reference evidence="2" key="1">
    <citation type="submission" date="2022-05" db="EMBL/GenBank/DDBJ databases">
        <title>A multi-omics perspective on studying reproductive biology in Daphnia sinensis.</title>
        <authorList>
            <person name="Jia J."/>
        </authorList>
    </citation>
    <scope>NUCLEOTIDE SEQUENCE</scope>
    <source>
        <strain evidence="2">WSL</strain>
    </source>
</reference>
<protein>
    <submittedName>
        <fullName evidence="2">Uncharacterized protein</fullName>
    </submittedName>
</protein>
<keyword evidence="3" id="KW-1185">Reference proteome</keyword>